<accession>A0AAI8H6V0</accession>
<sequence length="81" mass="8854">MTFETAYGTAGIQTSNSIHKSGSRFNRIAGTALTICFVAFPRVGASHFWLENALTLQLHSSVNSSLQPRVFFSQMEKTDAA</sequence>
<dbReference type="EMBL" id="CP024420">
    <property type="protein sequence ID" value="ATQ52560.1"/>
    <property type="molecule type" value="Genomic_DNA"/>
</dbReference>
<dbReference type="Proteomes" id="UP000230889">
    <property type="component" value="Chromosome 1"/>
</dbReference>
<evidence type="ECO:0000313" key="2">
    <source>
        <dbReference type="Proteomes" id="UP000230889"/>
    </source>
</evidence>
<name>A0AAI8H6V0_BRUSS</name>
<proteinExistence type="predicted"/>
<protein>
    <submittedName>
        <fullName evidence="1">Uncharacterized protein</fullName>
    </submittedName>
</protein>
<organism evidence="1 2">
    <name type="scientific">Brucella suis</name>
    <dbReference type="NCBI Taxonomy" id="29461"/>
    <lineage>
        <taxon>Bacteria</taxon>
        <taxon>Pseudomonadati</taxon>
        <taxon>Pseudomonadota</taxon>
        <taxon>Alphaproteobacteria</taxon>
        <taxon>Hyphomicrobiales</taxon>
        <taxon>Brucellaceae</taxon>
        <taxon>Brucella/Ochrobactrum group</taxon>
        <taxon>Brucella</taxon>
    </lineage>
</organism>
<evidence type="ECO:0000313" key="1">
    <source>
        <dbReference type="EMBL" id="ATQ52560.1"/>
    </source>
</evidence>
<reference evidence="1 2" key="1">
    <citation type="submission" date="2017-10" db="EMBL/GenBank/DDBJ databases">
        <title>First isolation and characterization of Brucella suis from yak.</title>
        <authorList>
            <person name="Yang X."/>
            <person name="Wang N."/>
            <person name="Cao X."/>
            <person name="Bie P."/>
            <person name="Wang J."/>
            <person name="Lyu Y."/>
            <person name="Wu Q."/>
        </authorList>
    </citation>
    <scope>NUCLEOTIDE SEQUENCE [LARGE SCALE GENOMIC DNA]</scope>
    <source>
        <strain evidence="1 2">QH05</strain>
    </source>
</reference>
<gene>
    <name evidence="1" type="ORF">CS875_08000</name>
</gene>
<dbReference type="AlphaFoldDB" id="A0AAI8H6V0"/>